<accession>A0AAD4CYJ4</accession>
<proteinExistence type="predicted"/>
<keyword evidence="2" id="KW-1185">Reference proteome</keyword>
<dbReference type="SUPFAM" id="SSF48264">
    <property type="entry name" value="Cytochrome P450"/>
    <property type="match status" value="1"/>
</dbReference>
<comment type="caution">
    <text evidence="1">The sequence shown here is derived from an EMBL/GenBank/DDBJ whole genome shotgun (WGS) entry which is preliminary data.</text>
</comment>
<dbReference type="GO" id="GO:0004497">
    <property type="term" value="F:monooxygenase activity"/>
    <property type="evidence" value="ECO:0007669"/>
    <property type="project" value="InterPro"/>
</dbReference>
<gene>
    <name evidence="1" type="ORF">FE257_004439</name>
</gene>
<name>A0AAD4CYJ4_ASPNN</name>
<evidence type="ECO:0000313" key="2">
    <source>
        <dbReference type="Proteomes" id="UP001194746"/>
    </source>
</evidence>
<dbReference type="AlphaFoldDB" id="A0AAD4CYJ4"/>
<reference evidence="1" key="2">
    <citation type="submission" date="2020-02" db="EMBL/GenBank/DDBJ databases">
        <authorList>
            <person name="Gilchrist C.L.M."/>
            <person name="Chooi Y.-H."/>
        </authorList>
    </citation>
    <scope>NUCLEOTIDE SEQUENCE</scope>
    <source>
        <strain evidence="1">MST-FP2251</strain>
    </source>
</reference>
<organism evidence="1 2">
    <name type="scientific">Aspergillus nanangensis</name>
    <dbReference type="NCBI Taxonomy" id="2582783"/>
    <lineage>
        <taxon>Eukaryota</taxon>
        <taxon>Fungi</taxon>
        <taxon>Dikarya</taxon>
        <taxon>Ascomycota</taxon>
        <taxon>Pezizomycotina</taxon>
        <taxon>Eurotiomycetes</taxon>
        <taxon>Eurotiomycetidae</taxon>
        <taxon>Eurotiales</taxon>
        <taxon>Aspergillaceae</taxon>
        <taxon>Aspergillus</taxon>
        <taxon>Aspergillus subgen. Circumdati</taxon>
    </lineage>
</organism>
<protein>
    <submittedName>
        <fullName evidence="1">Uncharacterized protein</fullName>
    </submittedName>
</protein>
<dbReference type="Gene3D" id="1.10.630.10">
    <property type="entry name" value="Cytochrome P450"/>
    <property type="match status" value="1"/>
</dbReference>
<sequence length="73" mass="8184">MNHLFSRSGLARVEYKVVERVRKLCLRLGSFADTGDPVNLNDAFASLATDVASAIFHEEPSNFLEDPRFNAAW</sequence>
<dbReference type="GO" id="GO:0020037">
    <property type="term" value="F:heme binding"/>
    <property type="evidence" value="ECO:0007669"/>
    <property type="project" value="InterPro"/>
</dbReference>
<evidence type="ECO:0000313" key="1">
    <source>
        <dbReference type="EMBL" id="KAF9894818.1"/>
    </source>
</evidence>
<dbReference type="InterPro" id="IPR036396">
    <property type="entry name" value="Cyt_P450_sf"/>
</dbReference>
<dbReference type="Proteomes" id="UP001194746">
    <property type="component" value="Unassembled WGS sequence"/>
</dbReference>
<dbReference type="EMBL" id="VCAU01000002">
    <property type="protein sequence ID" value="KAF9894818.1"/>
    <property type="molecule type" value="Genomic_DNA"/>
</dbReference>
<reference evidence="1" key="1">
    <citation type="journal article" date="2019" name="Beilstein J. Org. Chem.">
        <title>Nanangenines: drimane sesquiterpenoids as the dominant metabolite cohort of a novel Australian fungus, Aspergillus nanangensis.</title>
        <authorList>
            <person name="Lacey H.J."/>
            <person name="Gilchrist C.L.M."/>
            <person name="Crombie A."/>
            <person name="Kalaitzis J.A."/>
            <person name="Vuong D."/>
            <person name="Rutledge P.J."/>
            <person name="Turner P."/>
            <person name="Pitt J.I."/>
            <person name="Lacey E."/>
            <person name="Chooi Y.H."/>
            <person name="Piggott A.M."/>
        </authorList>
    </citation>
    <scope>NUCLEOTIDE SEQUENCE</scope>
    <source>
        <strain evidence="1">MST-FP2251</strain>
    </source>
</reference>
<dbReference type="GO" id="GO:0005506">
    <property type="term" value="F:iron ion binding"/>
    <property type="evidence" value="ECO:0007669"/>
    <property type="project" value="InterPro"/>
</dbReference>
<dbReference type="GO" id="GO:0016705">
    <property type="term" value="F:oxidoreductase activity, acting on paired donors, with incorporation or reduction of molecular oxygen"/>
    <property type="evidence" value="ECO:0007669"/>
    <property type="project" value="InterPro"/>
</dbReference>